<dbReference type="GO" id="GO:0005524">
    <property type="term" value="F:ATP binding"/>
    <property type="evidence" value="ECO:0007669"/>
    <property type="project" value="UniProtKB-KW"/>
</dbReference>
<dbReference type="Gene3D" id="3.40.50.300">
    <property type="entry name" value="P-loop containing nucleotide triphosphate hydrolases"/>
    <property type="match status" value="1"/>
</dbReference>
<evidence type="ECO:0000256" key="8">
    <source>
        <dbReference type="ARBA" id="ARBA00023065"/>
    </source>
</evidence>
<accession>A0A3N1NHC8</accession>
<evidence type="ECO:0000259" key="11">
    <source>
        <dbReference type="PROSITE" id="PS50893"/>
    </source>
</evidence>
<evidence type="ECO:0000313" key="12">
    <source>
        <dbReference type="EMBL" id="ROQ18112.1"/>
    </source>
</evidence>
<dbReference type="RefSeq" id="WP_024461896.1">
    <property type="nucleotide sequence ID" value="NZ_RJUK01000003.1"/>
</dbReference>
<dbReference type="InterPro" id="IPR003593">
    <property type="entry name" value="AAA+_ATPase"/>
</dbReference>
<dbReference type="NCBIfam" id="NF007090">
    <property type="entry name" value="PRK09544.1"/>
    <property type="match status" value="1"/>
</dbReference>
<keyword evidence="6" id="KW-0864">Zinc transport</keyword>
<dbReference type="EMBL" id="RJUK01000003">
    <property type="protein sequence ID" value="ROQ18112.1"/>
    <property type="molecule type" value="Genomic_DNA"/>
</dbReference>
<dbReference type="Proteomes" id="UP000273643">
    <property type="component" value="Unassembled WGS sequence"/>
</dbReference>
<feature type="region of interest" description="Disordered" evidence="10">
    <location>
        <begin position="228"/>
        <end position="251"/>
    </location>
</feature>
<evidence type="ECO:0000256" key="10">
    <source>
        <dbReference type="SAM" id="MobiDB-lite"/>
    </source>
</evidence>
<dbReference type="Pfam" id="PF00005">
    <property type="entry name" value="ABC_tran"/>
    <property type="match status" value="1"/>
</dbReference>
<reference evidence="12 13" key="1">
    <citation type="submission" date="2018-11" db="EMBL/GenBank/DDBJ databases">
        <title>Genomic Encyclopedia of Type Strains, Phase IV (KMG-IV): sequencing the most valuable type-strain genomes for metagenomic binning, comparative biology and taxonomic classification.</title>
        <authorList>
            <person name="Goeker M."/>
        </authorList>
    </citation>
    <scope>NUCLEOTIDE SEQUENCE [LARGE SCALE GENOMIC DNA]</scope>
    <source>
        <strain evidence="12 13">DSM 16974</strain>
    </source>
</reference>
<gene>
    <name evidence="12" type="ORF">EDC38_3086</name>
</gene>
<dbReference type="GO" id="GO:0006829">
    <property type="term" value="P:zinc ion transport"/>
    <property type="evidence" value="ECO:0007669"/>
    <property type="project" value="UniProtKB-KW"/>
</dbReference>
<dbReference type="InterPro" id="IPR003439">
    <property type="entry name" value="ABC_transporter-like_ATP-bd"/>
</dbReference>
<feature type="domain" description="ABC transporter" evidence="11">
    <location>
        <begin position="6"/>
        <end position="220"/>
    </location>
</feature>
<keyword evidence="1" id="KW-0813">Transport</keyword>
<dbReference type="InterPro" id="IPR050153">
    <property type="entry name" value="Metal_Ion_Import_ABC"/>
</dbReference>
<sequence>MSEPLLTARQVGVRRGGREILQGADLTLEAGKIVTLIGPNGAGKTTLVRCVLGLIQPDEGLIERRPGLRIGYMPQKLHIDPSLPLTVKRFLTLGGTPRLPLDEVLALTGIESLTGATMSNLSGGETQRVLLARALLRDPNLLVLDEPVQGVDVTGQEALYRLINDIRRQRQCGVLLVSHDLHLVMATTDTVICLNQHVCCHGHPEHVTNDPAYIALFGESAKPLVAPYTHHHDHTHDDHGNIVEKDQHRHA</sequence>
<proteinExistence type="predicted"/>
<evidence type="ECO:0000313" key="13">
    <source>
        <dbReference type="Proteomes" id="UP000273643"/>
    </source>
</evidence>
<evidence type="ECO:0000256" key="6">
    <source>
        <dbReference type="ARBA" id="ARBA00022906"/>
    </source>
</evidence>
<dbReference type="PROSITE" id="PS50893">
    <property type="entry name" value="ABC_TRANSPORTER_2"/>
    <property type="match status" value="1"/>
</dbReference>
<evidence type="ECO:0000256" key="7">
    <source>
        <dbReference type="ARBA" id="ARBA00022967"/>
    </source>
</evidence>
<protein>
    <submittedName>
        <fullName evidence="12">Zinc transport system ATP-binding protein</fullName>
    </submittedName>
</protein>
<dbReference type="OrthoDB" id="5866165at2"/>
<dbReference type="FunFam" id="3.40.50.300:FF:000392">
    <property type="entry name" value="Zinc import ATP-binding protein ZnuC"/>
    <property type="match status" value="1"/>
</dbReference>
<keyword evidence="3" id="KW-0547">Nucleotide-binding</keyword>
<name>A0A3N1NHC8_9GAMM</name>
<dbReference type="PANTHER" id="PTHR42734">
    <property type="entry name" value="METAL TRANSPORT SYSTEM ATP-BINDING PROTEIN TM_0124-RELATED"/>
    <property type="match status" value="1"/>
</dbReference>
<dbReference type="PANTHER" id="PTHR42734:SF9">
    <property type="entry name" value="ZINC IMPORT ATP-BINDING PROTEIN ZNUC"/>
    <property type="match status" value="1"/>
</dbReference>
<comment type="caution">
    <text evidence="12">The sequence shown here is derived from an EMBL/GenBank/DDBJ whole genome shotgun (WGS) entry which is preliminary data.</text>
</comment>
<organism evidence="12 13">
    <name type="scientific">Marinimicrobium koreense</name>
    <dbReference type="NCBI Taxonomy" id="306545"/>
    <lineage>
        <taxon>Bacteria</taxon>
        <taxon>Pseudomonadati</taxon>
        <taxon>Pseudomonadota</taxon>
        <taxon>Gammaproteobacteria</taxon>
        <taxon>Cellvibrionales</taxon>
        <taxon>Cellvibrionaceae</taxon>
        <taxon>Marinimicrobium</taxon>
    </lineage>
</organism>
<dbReference type="GO" id="GO:0016887">
    <property type="term" value="F:ATP hydrolysis activity"/>
    <property type="evidence" value="ECO:0007669"/>
    <property type="project" value="InterPro"/>
</dbReference>
<dbReference type="GO" id="GO:0010043">
    <property type="term" value="P:response to zinc ion"/>
    <property type="evidence" value="ECO:0007669"/>
    <property type="project" value="TreeGrafter"/>
</dbReference>
<keyword evidence="9" id="KW-0472">Membrane</keyword>
<keyword evidence="8" id="KW-0406">Ion transport</keyword>
<dbReference type="AlphaFoldDB" id="A0A3N1NHC8"/>
<evidence type="ECO:0000256" key="9">
    <source>
        <dbReference type="ARBA" id="ARBA00023136"/>
    </source>
</evidence>
<keyword evidence="13" id="KW-1185">Reference proteome</keyword>
<keyword evidence="7" id="KW-1278">Translocase</keyword>
<evidence type="ECO:0000256" key="4">
    <source>
        <dbReference type="ARBA" id="ARBA00022833"/>
    </source>
</evidence>
<evidence type="ECO:0000256" key="1">
    <source>
        <dbReference type="ARBA" id="ARBA00022448"/>
    </source>
</evidence>
<dbReference type="SMART" id="SM00382">
    <property type="entry name" value="AAA"/>
    <property type="match status" value="1"/>
</dbReference>
<keyword evidence="4" id="KW-0862">Zinc</keyword>
<dbReference type="SUPFAM" id="SSF52540">
    <property type="entry name" value="P-loop containing nucleoside triphosphate hydrolases"/>
    <property type="match status" value="1"/>
</dbReference>
<evidence type="ECO:0000256" key="3">
    <source>
        <dbReference type="ARBA" id="ARBA00022741"/>
    </source>
</evidence>
<feature type="compositionally biased region" description="Basic and acidic residues" evidence="10">
    <location>
        <begin position="234"/>
        <end position="251"/>
    </location>
</feature>
<dbReference type="InterPro" id="IPR027417">
    <property type="entry name" value="P-loop_NTPase"/>
</dbReference>
<keyword evidence="5 12" id="KW-0067">ATP-binding</keyword>
<evidence type="ECO:0000256" key="5">
    <source>
        <dbReference type="ARBA" id="ARBA00022840"/>
    </source>
</evidence>
<evidence type="ECO:0000256" key="2">
    <source>
        <dbReference type="ARBA" id="ARBA00022475"/>
    </source>
</evidence>
<keyword evidence="2" id="KW-1003">Cell membrane</keyword>